<accession>A0A5N4CGV0</accession>
<evidence type="ECO:0000313" key="1">
    <source>
        <dbReference type="EMBL" id="KAB1258082.1"/>
    </source>
</evidence>
<organism evidence="1 2">
    <name type="scientific">Camelus dromedarius</name>
    <name type="common">Dromedary</name>
    <name type="synonym">Arabian camel</name>
    <dbReference type="NCBI Taxonomy" id="9838"/>
    <lineage>
        <taxon>Eukaryota</taxon>
        <taxon>Metazoa</taxon>
        <taxon>Chordata</taxon>
        <taxon>Craniata</taxon>
        <taxon>Vertebrata</taxon>
        <taxon>Euteleostomi</taxon>
        <taxon>Mammalia</taxon>
        <taxon>Eutheria</taxon>
        <taxon>Laurasiatheria</taxon>
        <taxon>Artiodactyla</taxon>
        <taxon>Tylopoda</taxon>
        <taxon>Camelidae</taxon>
        <taxon>Camelus</taxon>
    </lineage>
</organism>
<proteinExistence type="predicted"/>
<gene>
    <name evidence="1" type="ORF">Cadr_000022539</name>
</gene>
<protein>
    <submittedName>
        <fullName evidence="1">Uncharacterized protein</fullName>
    </submittedName>
</protein>
<keyword evidence="2" id="KW-1185">Reference proteome</keyword>
<comment type="caution">
    <text evidence="1">The sequence shown here is derived from an EMBL/GenBank/DDBJ whole genome shotgun (WGS) entry which is preliminary data.</text>
</comment>
<dbReference type="Proteomes" id="UP000299084">
    <property type="component" value="Unassembled WGS sequence"/>
</dbReference>
<sequence length="73" mass="7978">MFDSQQGCSLVLVATRPAVYTLGSSTLSLEQLRSGAVATYGEQVMVKLVLLLLLRDIRCLLLLQPCQECPPLI</sequence>
<reference evidence="1 2" key="1">
    <citation type="journal article" date="2019" name="Mol. Ecol. Resour.">
        <title>Improving Illumina assemblies with Hi-C and long reads: an example with the North African dromedary.</title>
        <authorList>
            <person name="Elbers J.P."/>
            <person name="Rogers M.F."/>
            <person name="Perelman P.L."/>
            <person name="Proskuryakova A.A."/>
            <person name="Serdyukova N.A."/>
            <person name="Johnson W.E."/>
            <person name="Horin P."/>
            <person name="Corander J."/>
            <person name="Murphy D."/>
            <person name="Burger P.A."/>
        </authorList>
    </citation>
    <scope>NUCLEOTIDE SEQUENCE [LARGE SCALE GENOMIC DNA]</scope>
    <source>
        <strain evidence="1">Drom800</strain>
        <tissue evidence="1">Blood</tissue>
    </source>
</reference>
<name>A0A5N4CGV0_CAMDR</name>
<dbReference type="EMBL" id="JWIN03000025">
    <property type="protein sequence ID" value="KAB1258082.1"/>
    <property type="molecule type" value="Genomic_DNA"/>
</dbReference>
<evidence type="ECO:0000313" key="2">
    <source>
        <dbReference type="Proteomes" id="UP000299084"/>
    </source>
</evidence>
<dbReference type="AlphaFoldDB" id="A0A5N4CGV0"/>